<organism evidence="1">
    <name type="scientific">Escherichia coli</name>
    <dbReference type="NCBI Taxonomy" id="562"/>
    <lineage>
        <taxon>Bacteria</taxon>
        <taxon>Pseudomonadati</taxon>
        <taxon>Pseudomonadota</taxon>
        <taxon>Gammaproteobacteria</taxon>
        <taxon>Enterobacterales</taxon>
        <taxon>Enterobacteriaceae</taxon>
        <taxon>Escherichia</taxon>
    </lineage>
</organism>
<dbReference type="EMBL" id="MH580302">
    <property type="protein sequence ID" value="AXQ86628.1"/>
    <property type="molecule type" value="Genomic_DNA"/>
</dbReference>
<name>A0A385EMU9_ECOLX</name>
<accession>A0A385EMU9</accession>
<reference evidence="1" key="1">
    <citation type="submission" date="2018-07" db="EMBL/GenBank/DDBJ databases">
        <title>Prevalence of blaNDM and mcr-1 in E.coli isolated from food.</title>
        <authorList>
            <person name="Liu X."/>
            <person name="Chen S."/>
        </authorList>
    </citation>
    <scope>NUCLEOTIDE SEQUENCE</scope>
    <source>
        <strain evidence="1">1107</strain>
        <plasmid evidence="1">p1107-118K</plasmid>
    </source>
</reference>
<geneLocation type="plasmid" evidence="1">
    <name>p1107-118K</name>
</geneLocation>
<dbReference type="AlphaFoldDB" id="A0A385EMU9"/>
<gene>
    <name evidence="1" type="ORF">GIDALANA_00075</name>
</gene>
<keyword evidence="1" id="KW-0614">Plasmid</keyword>
<proteinExistence type="predicted"/>
<sequence length="34" mass="3719">MANENLDIGRVGIHGRDFYRNGRTLLGGTSENGK</sequence>
<protein>
    <submittedName>
        <fullName evidence="1">Uncharacterized protein</fullName>
    </submittedName>
</protein>
<evidence type="ECO:0000313" key="1">
    <source>
        <dbReference type="EMBL" id="AXQ86628.1"/>
    </source>
</evidence>